<dbReference type="AlphaFoldDB" id="A0A8T2VAL2"/>
<evidence type="ECO:0000313" key="4">
    <source>
        <dbReference type="Proteomes" id="UP000825935"/>
    </source>
</evidence>
<feature type="coiled-coil region" evidence="1">
    <location>
        <begin position="773"/>
        <end position="952"/>
    </location>
</feature>
<dbReference type="GO" id="GO:0000796">
    <property type="term" value="C:condensin complex"/>
    <property type="evidence" value="ECO:0007669"/>
    <property type="project" value="TreeGrafter"/>
</dbReference>
<dbReference type="Proteomes" id="UP000825935">
    <property type="component" value="Chromosome 1"/>
</dbReference>
<reference evidence="3" key="1">
    <citation type="submission" date="2021-08" db="EMBL/GenBank/DDBJ databases">
        <title>WGS assembly of Ceratopteris richardii.</title>
        <authorList>
            <person name="Marchant D.B."/>
            <person name="Chen G."/>
            <person name="Jenkins J."/>
            <person name="Shu S."/>
            <person name="Leebens-Mack J."/>
            <person name="Grimwood J."/>
            <person name="Schmutz J."/>
            <person name="Soltis P."/>
            <person name="Soltis D."/>
            <person name="Chen Z.-H."/>
        </authorList>
    </citation>
    <scope>NUCLEOTIDE SEQUENCE</scope>
    <source>
        <strain evidence="3">Whitten #5841</strain>
        <tissue evidence="3">Leaf</tissue>
    </source>
</reference>
<proteinExistence type="predicted"/>
<feature type="region of interest" description="Disordered" evidence="2">
    <location>
        <begin position="1107"/>
        <end position="1135"/>
    </location>
</feature>
<dbReference type="GO" id="GO:0000793">
    <property type="term" value="C:condensed chromosome"/>
    <property type="evidence" value="ECO:0007669"/>
    <property type="project" value="TreeGrafter"/>
</dbReference>
<organism evidence="3 4">
    <name type="scientific">Ceratopteris richardii</name>
    <name type="common">Triangle waterfern</name>
    <dbReference type="NCBI Taxonomy" id="49495"/>
    <lineage>
        <taxon>Eukaryota</taxon>
        <taxon>Viridiplantae</taxon>
        <taxon>Streptophyta</taxon>
        <taxon>Embryophyta</taxon>
        <taxon>Tracheophyta</taxon>
        <taxon>Polypodiopsida</taxon>
        <taxon>Polypodiidae</taxon>
        <taxon>Polypodiales</taxon>
        <taxon>Pteridineae</taxon>
        <taxon>Pteridaceae</taxon>
        <taxon>Parkerioideae</taxon>
        <taxon>Ceratopteris</taxon>
    </lineage>
</organism>
<feature type="region of interest" description="Disordered" evidence="2">
    <location>
        <begin position="1048"/>
        <end position="1081"/>
    </location>
</feature>
<dbReference type="GO" id="GO:0007076">
    <property type="term" value="P:mitotic chromosome condensation"/>
    <property type="evidence" value="ECO:0007669"/>
    <property type="project" value="TreeGrafter"/>
</dbReference>
<name>A0A8T2VAL2_CERRI</name>
<dbReference type="PANTHER" id="PTHR43941:SF1">
    <property type="entry name" value="STRUCTURAL MAINTENANCE OF CHROMOSOMES PROTEIN 2"/>
    <property type="match status" value="1"/>
</dbReference>
<dbReference type="PANTHER" id="PTHR43941">
    <property type="entry name" value="STRUCTURAL MAINTENANCE OF CHROMOSOMES PROTEIN 2"/>
    <property type="match status" value="1"/>
</dbReference>
<evidence type="ECO:0000256" key="2">
    <source>
        <dbReference type="SAM" id="MobiDB-lite"/>
    </source>
</evidence>
<dbReference type="OMA" id="DIATEYW"/>
<keyword evidence="4" id="KW-1185">Reference proteome</keyword>
<dbReference type="Gene3D" id="1.10.287.2610">
    <property type="match status" value="1"/>
</dbReference>
<keyword evidence="1" id="KW-0175">Coiled coil</keyword>
<dbReference type="EMBL" id="CM035406">
    <property type="protein sequence ID" value="KAH7445517.1"/>
    <property type="molecule type" value="Genomic_DNA"/>
</dbReference>
<protein>
    <submittedName>
        <fullName evidence="3">Uncharacterized protein</fullName>
    </submittedName>
</protein>
<evidence type="ECO:0000256" key="1">
    <source>
        <dbReference type="SAM" id="Coils"/>
    </source>
</evidence>
<dbReference type="GO" id="GO:0000785">
    <property type="term" value="C:chromatin"/>
    <property type="evidence" value="ECO:0007669"/>
    <property type="project" value="TreeGrafter"/>
</dbReference>
<feature type="coiled-coil region" evidence="1">
    <location>
        <begin position="138"/>
        <end position="281"/>
    </location>
</feature>
<gene>
    <name evidence="3" type="ORF">KP509_01G012500</name>
</gene>
<dbReference type="OrthoDB" id="1907464at2759"/>
<feature type="coiled-coil region" evidence="1">
    <location>
        <begin position="696"/>
        <end position="723"/>
    </location>
</feature>
<sequence>MLSSKCSMPCGKHVSASPLWMRASNFQLGRTGSRNNKVEAGLDAVVQSFPSIPSSSPKMAGPVVKDSSDFCNPSVTHSMFEGQPLRNADRNYSCNQNMPTNQALGSAPCTSSMTHHTLLRVGSRSKVEALMAPPASDAATLRRQVESLQLDLEAHIENEQHLQAVNQQLRDRLELYMKQNHDNVEKAESEFNILHEDMEQTLELQHRLAQRSASLEKEKKSLEEALNIKMQEFEDERLSLQNQIHKMSDDLLVRTNAQAHADALQAELEATLAAKSNLETKLKNCLDGAVVLRNEVEKLYSDLCHLMEKEKRDRLLEQRHKMCLLRRFFHGLRIAMREQQLQNTRSLTAKSFAILNCSRRGLTSLQTAALRAKQIRLSYKQHAQACLEKCFKAWRLYHLATMKYRHAVIKRQKNQIHRIFFHWHQTVLAGKMSENDENRLTLISKRHWSAALKRRALRHWIRWIRYWAKPLKGKLETMQKHLEKLICGQAFALWKCFVRTSKTKRLRIVQATLHVRNQTQKRAFNRWHEAVMLNIMESLLIIKALNLRSSSLSQKIFKAWSLFVQWKHRNHVSRALAFRHYLHVLQVKAITGWKAGVKRQQAKARASQEVNRALARAAMLLWHEYHDLVSKKKWKERVADVFKGRKLRNVARNILLSWSERMRWKRSCNHVIHIMAYRRQQTLLNNALHSWMHFTLENLLIANAKFQNELLDAQEQCEAQKNQTTAVDVENLQLIDRLHAMSSDIAHLKITICEKGKQEEELHQSLEDTAVIQSTMQAELEQLRLQTEELELQSITLQKKLQCENGNDNDGGVQHTFKVEGLRRTIASLRTQIDEKSNQMEYYAKALKDTAQKLEGTSDESQEQLSNAFEIAGSLRKILEDRENQFATLEGNCRRKELEVGELQRKLTTSNEAFAETIESRDTRIRELEGILAQKQNEVQEAQQEIQDMRVSLDAKDGLVRKLEYEMKLKTDRESSRTKTFVSSMSSWSSAAGQLEALSGFQTNAHSLQMESMKHVYMQTKAALQKGISPDHCVSGYRLSAFKVQTKPSSDRKNYGASSLLQDKRPASLPSQPFSRDDDPMKSCPMNVEQLEDSFHTKSVNTNRMAEWQPNAGGAGSFTKPEQRDSENFPTDSVDEKHRMISSILEPLFREEPSCKVATSCEKVCYKGECAPSRGLHDDAKKHSGSDSSRSSNVRLFLEPVDSLHLEIQQLQTRILERMKSSSNSAAGN</sequence>
<comment type="caution">
    <text evidence="3">The sequence shown here is derived from an EMBL/GenBank/DDBJ whole genome shotgun (WGS) entry which is preliminary data.</text>
</comment>
<accession>A0A8T2VAL2</accession>
<evidence type="ECO:0000313" key="3">
    <source>
        <dbReference type="EMBL" id="KAH7445517.1"/>
    </source>
</evidence>
<dbReference type="GO" id="GO:0003682">
    <property type="term" value="F:chromatin binding"/>
    <property type="evidence" value="ECO:0007669"/>
    <property type="project" value="TreeGrafter"/>
</dbReference>